<reference evidence="11 12" key="1">
    <citation type="submission" date="2018-07" db="EMBL/GenBank/DDBJ databases">
        <title>Halioglobus sp. genome submission.</title>
        <authorList>
            <person name="Ye M.-Q."/>
            <person name="Du Z.-J."/>
        </authorList>
    </citation>
    <scope>NUCLEOTIDE SEQUENCE [LARGE SCALE GENOMIC DNA]</scope>
    <source>
        <strain evidence="11 12">U0301</strain>
    </source>
</reference>
<dbReference type="NCBIfam" id="TIGR02227">
    <property type="entry name" value="sigpep_I_bact"/>
    <property type="match status" value="1"/>
</dbReference>
<dbReference type="InterPro" id="IPR019757">
    <property type="entry name" value="Pept_S26A_signal_pept_1_Lys-AS"/>
</dbReference>
<keyword evidence="5 8" id="KW-0645">Protease</keyword>
<dbReference type="PRINTS" id="PR00727">
    <property type="entry name" value="LEADERPTASE"/>
</dbReference>
<dbReference type="SUPFAM" id="SSF51306">
    <property type="entry name" value="LexA/Signal peptidase"/>
    <property type="match status" value="1"/>
</dbReference>
<dbReference type="GO" id="GO:0004252">
    <property type="term" value="F:serine-type endopeptidase activity"/>
    <property type="evidence" value="ECO:0007669"/>
    <property type="project" value="InterPro"/>
</dbReference>
<comment type="catalytic activity">
    <reaction evidence="1 8">
        <text>Cleavage of hydrophobic, N-terminal signal or leader sequences from secreted and periplasmic proteins.</text>
        <dbReference type="EC" id="3.4.21.89"/>
    </reaction>
</comment>
<comment type="caution">
    <text evidence="11">The sequence shown here is derived from an EMBL/GenBank/DDBJ whole genome shotgun (WGS) entry which is preliminary data.</text>
</comment>
<proteinExistence type="inferred from homology"/>
<dbReference type="InterPro" id="IPR019758">
    <property type="entry name" value="Pept_S26A_signal_pept_1_CS"/>
</dbReference>
<evidence type="ECO:0000256" key="9">
    <source>
        <dbReference type="RuleBase" id="RU362042"/>
    </source>
</evidence>
<dbReference type="InterPro" id="IPR019533">
    <property type="entry name" value="Peptidase_S26"/>
</dbReference>
<dbReference type="AlphaFoldDB" id="A0A3L7DYF0"/>
<feature type="domain" description="Peptidase S26" evidence="10">
    <location>
        <begin position="70"/>
        <end position="260"/>
    </location>
</feature>
<evidence type="ECO:0000256" key="6">
    <source>
        <dbReference type="ARBA" id="ARBA00022801"/>
    </source>
</evidence>
<dbReference type="PROSITE" id="PS00760">
    <property type="entry name" value="SPASE_I_2"/>
    <property type="match status" value="1"/>
</dbReference>
<comment type="similarity">
    <text evidence="2 9">Belongs to the peptidase S26 family.</text>
</comment>
<feature type="active site" evidence="7">
    <location>
        <position position="155"/>
    </location>
</feature>
<accession>A0A3L7DYF0</accession>
<keyword evidence="8" id="KW-0472">Membrane</keyword>
<evidence type="ECO:0000256" key="5">
    <source>
        <dbReference type="ARBA" id="ARBA00022670"/>
    </source>
</evidence>
<dbReference type="CDD" id="cd06530">
    <property type="entry name" value="S26_SPase_I"/>
    <property type="match status" value="1"/>
</dbReference>
<evidence type="ECO:0000259" key="10">
    <source>
        <dbReference type="Pfam" id="PF10502"/>
    </source>
</evidence>
<dbReference type="PANTHER" id="PTHR43390:SF1">
    <property type="entry name" value="CHLOROPLAST PROCESSING PEPTIDASE"/>
    <property type="match status" value="1"/>
</dbReference>
<evidence type="ECO:0000256" key="7">
    <source>
        <dbReference type="PIRSR" id="PIRSR600223-1"/>
    </source>
</evidence>
<dbReference type="Pfam" id="PF10502">
    <property type="entry name" value="Peptidase_S26"/>
    <property type="match status" value="1"/>
</dbReference>
<evidence type="ECO:0000313" key="12">
    <source>
        <dbReference type="Proteomes" id="UP000265509"/>
    </source>
</evidence>
<dbReference type="Proteomes" id="UP000265509">
    <property type="component" value="Unassembled WGS sequence"/>
</dbReference>
<keyword evidence="8" id="KW-1133">Transmembrane helix</keyword>
<dbReference type="GO" id="GO:0009003">
    <property type="term" value="F:signal peptidase activity"/>
    <property type="evidence" value="ECO:0007669"/>
    <property type="project" value="UniProtKB-EC"/>
</dbReference>
<evidence type="ECO:0000256" key="1">
    <source>
        <dbReference type="ARBA" id="ARBA00000677"/>
    </source>
</evidence>
<dbReference type="InterPro" id="IPR019756">
    <property type="entry name" value="Pept_S26A_signal_pept_1_Ser-AS"/>
</dbReference>
<dbReference type="PANTHER" id="PTHR43390">
    <property type="entry name" value="SIGNAL PEPTIDASE I"/>
    <property type="match status" value="1"/>
</dbReference>
<dbReference type="PROSITE" id="PS00501">
    <property type="entry name" value="SPASE_I_1"/>
    <property type="match status" value="1"/>
</dbReference>
<keyword evidence="12" id="KW-1185">Reference proteome</keyword>
<evidence type="ECO:0000256" key="2">
    <source>
        <dbReference type="ARBA" id="ARBA00009370"/>
    </source>
</evidence>
<evidence type="ECO:0000256" key="8">
    <source>
        <dbReference type="RuleBase" id="RU003993"/>
    </source>
</evidence>
<dbReference type="RefSeq" id="WP_117955108.1">
    <property type="nucleotide sequence ID" value="NZ_QRAN01000012.1"/>
</dbReference>
<feature type="active site" evidence="7">
    <location>
        <position position="100"/>
    </location>
</feature>
<comment type="caution">
    <text evidence="9">Lacks conserved residue(s) required for the propagation of feature annotation.</text>
</comment>
<keyword evidence="6 8" id="KW-0378">Hydrolase</keyword>
<keyword evidence="8" id="KW-0812">Transmembrane</keyword>
<comment type="subcellular location">
    <subcellularLocation>
        <location evidence="9">Membrane</location>
        <topology evidence="9">Multi-pass membrane protein</topology>
    </subcellularLocation>
</comment>
<name>A0A3L7DYF0_9GAMM</name>
<evidence type="ECO:0000313" key="11">
    <source>
        <dbReference type="EMBL" id="RLQ21570.1"/>
    </source>
</evidence>
<dbReference type="InterPro" id="IPR000223">
    <property type="entry name" value="Pept_S26A_signal_pept_1"/>
</dbReference>
<gene>
    <name evidence="11" type="primary">lepB</name>
    <name evidence="11" type="ORF">DWB85_12115</name>
</gene>
<dbReference type="OrthoDB" id="9815782at2"/>
<dbReference type="InterPro" id="IPR036286">
    <property type="entry name" value="LexA/Signal_pep-like_sf"/>
</dbReference>
<dbReference type="EMBL" id="QRAN01000012">
    <property type="protein sequence ID" value="RLQ21570.1"/>
    <property type="molecule type" value="Genomic_DNA"/>
</dbReference>
<evidence type="ECO:0000256" key="3">
    <source>
        <dbReference type="ARBA" id="ARBA00013208"/>
    </source>
</evidence>
<sequence>MTIDFPLILVILVAGSGLIWLLDALFLAPGRKKVIAELQARYPNREDTANPQHQQFQARVADQAAEPVVVEYARSFFPVLFIVFVLRSFLVEPFQIPSSSMVPTLQVGDYILVNKFTYGIRLPVTRTKVLDLNEPERGDVMVFFPPHMNDTYYIKRVIGLPGDTVSYRNKRLFVNGEQVGREDIAIAPGVNARYRLGLEQLGEASHLMQVDEARMPRNFSVKVKPGHYFMMGDNRDNSSDSRVWGQVPEKDIVGKAFAVWMHWDSFLSIPSFDRVGLIE</sequence>
<protein>
    <recommendedName>
        <fullName evidence="4 8">Signal peptidase I</fullName>
        <ecNumber evidence="3 8">3.4.21.89</ecNumber>
    </recommendedName>
</protein>
<dbReference type="PROSITE" id="PS00761">
    <property type="entry name" value="SPASE_I_3"/>
    <property type="match status" value="1"/>
</dbReference>
<dbReference type="EC" id="3.4.21.89" evidence="3 8"/>
<dbReference type="Gene3D" id="2.10.109.10">
    <property type="entry name" value="Umud Fragment, subunit A"/>
    <property type="match status" value="1"/>
</dbReference>
<dbReference type="GO" id="GO:0016020">
    <property type="term" value="C:membrane"/>
    <property type="evidence" value="ECO:0007669"/>
    <property type="project" value="UniProtKB-SubCell"/>
</dbReference>
<evidence type="ECO:0000256" key="4">
    <source>
        <dbReference type="ARBA" id="ARBA00019232"/>
    </source>
</evidence>
<dbReference type="GO" id="GO:0006465">
    <property type="term" value="P:signal peptide processing"/>
    <property type="evidence" value="ECO:0007669"/>
    <property type="project" value="InterPro"/>
</dbReference>
<feature type="transmembrane region" description="Helical" evidence="8">
    <location>
        <begin position="6"/>
        <end position="28"/>
    </location>
</feature>
<organism evidence="11 12">
    <name type="scientific">Seongchinamella sediminis</name>
    <dbReference type="NCBI Taxonomy" id="2283635"/>
    <lineage>
        <taxon>Bacteria</taxon>
        <taxon>Pseudomonadati</taxon>
        <taxon>Pseudomonadota</taxon>
        <taxon>Gammaproteobacteria</taxon>
        <taxon>Cellvibrionales</taxon>
        <taxon>Halieaceae</taxon>
        <taxon>Seongchinamella</taxon>
    </lineage>
</organism>